<proteinExistence type="predicted"/>
<dbReference type="EMBL" id="LMWU01000010">
    <property type="protein sequence ID" value="KUN72683.1"/>
    <property type="molecule type" value="Genomic_DNA"/>
</dbReference>
<dbReference type="STRING" id="58343.AQJ46_11395"/>
<evidence type="ECO:0000256" key="1">
    <source>
        <dbReference type="SAM" id="MobiDB-lite"/>
    </source>
</evidence>
<dbReference type="AlphaFoldDB" id="A0A101SFK0"/>
<accession>A0A101SFK0</accession>
<evidence type="ECO:0000313" key="2">
    <source>
        <dbReference type="EMBL" id="KUN72683.1"/>
    </source>
</evidence>
<feature type="compositionally biased region" description="Acidic residues" evidence="1">
    <location>
        <begin position="120"/>
        <end position="129"/>
    </location>
</feature>
<protein>
    <submittedName>
        <fullName evidence="2">Uncharacterized protein</fullName>
    </submittedName>
</protein>
<organism evidence="2 3">
    <name type="scientific">Streptomyces canus</name>
    <dbReference type="NCBI Taxonomy" id="58343"/>
    <lineage>
        <taxon>Bacteria</taxon>
        <taxon>Bacillati</taxon>
        <taxon>Actinomycetota</taxon>
        <taxon>Actinomycetes</taxon>
        <taxon>Kitasatosporales</taxon>
        <taxon>Streptomycetaceae</taxon>
        <taxon>Streptomyces</taxon>
        <taxon>Streptomyces aurantiacus group</taxon>
    </lineage>
</organism>
<name>A0A101SFK0_9ACTN</name>
<sequence>MTEAAEAVLAGSPKAARYGPAAFHAVLSATLSRSGVLVRDPDRLRQLETVGTVLLHPSALRTPGAGADPWAEAVLDAARRAGLRVVVVDDPALADFTGLADQVVDAERPLRDIIDQLRDDDGDGDDDAEGGGGVLTIARPQDADVVEIGCAEGD</sequence>
<evidence type="ECO:0000313" key="3">
    <source>
        <dbReference type="Proteomes" id="UP000053669"/>
    </source>
</evidence>
<gene>
    <name evidence="2" type="ORF">AQJ46_11395</name>
</gene>
<dbReference type="Proteomes" id="UP000053669">
    <property type="component" value="Unassembled WGS sequence"/>
</dbReference>
<reference evidence="2 3" key="1">
    <citation type="submission" date="2015-10" db="EMBL/GenBank/DDBJ databases">
        <title>Draft genome sequence of Streptomyces canus DSM 40017, type strain for the species Streptomyces canus.</title>
        <authorList>
            <person name="Ruckert C."/>
            <person name="Winkler A."/>
            <person name="Kalinowski J."/>
            <person name="Kampfer P."/>
            <person name="Glaeser S."/>
        </authorList>
    </citation>
    <scope>NUCLEOTIDE SEQUENCE [LARGE SCALE GENOMIC DNA]</scope>
    <source>
        <strain evidence="2 3">DSM 40017</strain>
    </source>
</reference>
<comment type="caution">
    <text evidence="2">The sequence shown here is derived from an EMBL/GenBank/DDBJ whole genome shotgun (WGS) entry which is preliminary data.</text>
</comment>
<feature type="region of interest" description="Disordered" evidence="1">
    <location>
        <begin position="116"/>
        <end position="136"/>
    </location>
</feature>